<gene>
    <name evidence="1" type="ORF">HZZ13_05585</name>
</gene>
<dbReference type="Proteomes" id="UP000807370">
    <property type="component" value="Unassembled WGS sequence"/>
</dbReference>
<sequence>MLMTKERRPAIRTLQGWAISVLQDAGAIREFEEHGWMQDRADPHARDRAIDIATHNPPAGLSPDDAVAEIQDVLASIGDTCPECQSIDC</sequence>
<evidence type="ECO:0000313" key="1">
    <source>
        <dbReference type="EMBL" id="MBH5397265.1"/>
    </source>
</evidence>
<accession>A0ABS0PJM1</accession>
<reference evidence="1 2" key="1">
    <citation type="submission" date="2020-07" db="EMBL/GenBank/DDBJ databases">
        <title>Bradyrhizobium diversity isolated from nodules of indigenous legumes of Western Australia.</title>
        <authorList>
            <person name="Klepa M.S."/>
        </authorList>
    </citation>
    <scope>NUCLEOTIDE SEQUENCE [LARGE SCALE GENOMIC DNA]</scope>
    <source>
        <strain evidence="1 2">CNPSo 4010</strain>
    </source>
</reference>
<dbReference type="EMBL" id="JACCHP010000003">
    <property type="protein sequence ID" value="MBH5397265.1"/>
    <property type="molecule type" value="Genomic_DNA"/>
</dbReference>
<name>A0ABS0PJM1_9BRAD</name>
<protein>
    <submittedName>
        <fullName evidence="1">Uncharacterized protein</fullName>
    </submittedName>
</protein>
<comment type="caution">
    <text evidence="1">The sequence shown here is derived from an EMBL/GenBank/DDBJ whole genome shotgun (WGS) entry which is preliminary data.</text>
</comment>
<dbReference type="RefSeq" id="WP_197958651.1">
    <property type="nucleotide sequence ID" value="NZ_JACCHP010000003.1"/>
</dbReference>
<keyword evidence="2" id="KW-1185">Reference proteome</keyword>
<evidence type="ECO:0000313" key="2">
    <source>
        <dbReference type="Proteomes" id="UP000807370"/>
    </source>
</evidence>
<proteinExistence type="predicted"/>
<organism evidence="1 2">
    <name type="scientific">Bradyrhizobium agreste</name>
    <dbReference type="NCBI Taxonomy" id="2751811"/>
    <lineage>
        <taxon>Bacteria</taxon>
        <taxon>Pseudomonadati</taxon>
        <taxon>Pseudomonadota</taxon>
        <taxon>Alphaproteobacteria</taxon>
        <taxon>Hyphomicrobiales</taxon>
        <taxon>Nitrobacteraceae</taxon>
        <taxon>Bradyrhizobium</taxon>
    </lineage>
</organism>